<reference evidence="1" key="1">
    <citation type="journal article" date="2021" name="Proc. Natl. Acad. Sci. U.S.A.">
        <title>A Catalog of Tens of Thousands of Viruses from Human Metagenomes Reveals Hidden Associations with Chronic Diseases.</title>
        <authorList>
            <person name="Tisza M.J."/>
            <person name="Buck C.B."/>
        </authorList>
    </citation>
    <scope>NUCLEOTIDE SEQUENCE</scope>
    <source>
        <strain evidence="1">Ctg0K17</strain>
    </source>
</reference>
<sequence length="34" mass="3565">MFSRLFCFAVNCSNAGGIIILREGTGKKTGTSGK</sequence>
<dbReference type="EMBL" id="BK015522">
    <property type="protein sequence ID" value="DAE10895.1"/>
    <property type="molecule type" value="Genomic_DNA"/>
</dbReference>
<proteinExistence type="predicted"/>
<evidence type="ECO:0000313" key="1">
    <source>
        <dbReference type="EMBL" id="DAE10895.1"/>
    </source>
</evidence>
<organism evidence="1">
    <name type="scientific">Siphoviridae sp. ctg0K17</name>
    <dbReference type="NCBI Taxonomy" id="2825600"/>
    <lineage>
        <taxon>Viruses</taxon>
        <taxon>Duplodnaviria</taxon>
        <taxon>Heunggongvirae</taxon>
        <taxon>Uroviricota</taxon>
        <taxon>Caudoviricetes</taxon>
    </lineage>
</organism>
<name>A0A8S5PUZ5_9CAUD</name>
<accession>A0A8S5PUZ5</accession>
<protein>
    <submittedName>
        <fullName evidence="1">Uncharacterized protein</fullName>
    </submittedName>
</protein>